<sequence>MEKEAIHSMTKVLITSLTENIDYEKVVQIVITAIIAFFFNKKVATPTIKKILTRVKGKINEKIDSIIDQSMLRLGTMQSSKEMVTSCLAQEMQKMDAIVRNIEETSMNFDVMARFDEKSIDIDKRIKEVEESMERRMRDFEIKMNALIKSVTQCVKKKEIPVVQMKQQLDMQPYTETKKEYDPHDKL</sequence>
<dbReference type="Proteomes" id="UP000125555">
    <property type="component" value="Genome"/>
</dbReference>
<evidence type="ECO:0000313" key="2">
    <source>
        <dbReference type="Proteomes" id="UP000125555"/>
    </source>
</evidence>
<protein>
    <submittedName>
        <fullName evidence="1">NSP4</fullName>
    </submittedName>
</protein>
<evidence type="ECO:0000313" key="1">
    <source>
        <dbReference type="EMBL" id="AGW95852.1"/>
    </source>
</evidence>
<name>U3R5W0_9REOV</name>
<accession>U3R5W0</accession>
<organism evidence="1 2">
    <name type="scientific">Rotavirus G pigeon/HK18</name>
    <dbReference type="NCBI Taxonomy" id="1399970"/>
    <lineage>
        <taxon>Viruses</taxon>
        <taxon>Riboviria</taxon>
        <taxon>Orthornavirae</taxon>
        <taxon>Duplornaviricota</taxon>
        <taxon>Resentoviricetes</taxon>
        <taxon>Reovirales</taxon>
        <taxon>Sedoreoviridae</taxon>
        <taxon>Rotavirus</taxon>
        <taxon>Rotavirus gammagastroenteritidis</taxon>
        <taxon>Rotavirus G</taxon>
    </lineage>
</organism>
<proteinExistence type="predicted"/>
<dbReference type="EMBL" id="KC876008">
    <property type="protein sequence ID" value="AGW95852.1"/>
    <property type="molecule type" value="Genomic_RNA"/>
</dbReference>
<reference evidence="1 2" key="1">
    <citation type="journal article" date="2013" name="PLoS ONE">
        <title>The viruses of wild pigeon droppings.</title>
        <authorList>
            <person name="Phan T.G."/>
            <person name="Vo N.P."/>
            <person name="Boros A."/>
            <person name="Pankovics P."/>
            <person name="Reuter G."/>
            <person name="Li O.T."/>
            <person name="Wang C."/>
            <person name="Deng X."/>
            <person name="Poon L.L."/>
            <person name="Delwart E."/>
        </authorList>
    </citation>
    <scope>NUCLEOTIDE SEQUENCE [LARGE SCALE GENOMIC DNA]</scope>
    <source>
        <strain evidence="1">HK18</strain>
    </source>
</reference>